<feature type="compositionally biased region" description="Basic and acidic residues" evidence="1">
    <location>
        <begin position="370"/>
        <end position="379"/>
    </location>
</feature>
<feature type="region of interest" description="Disordered" evidence="1">
    <location>
        <begin position="108"/>
        <end position="191"/>
    </location>
</feature>
<feature type="region of interest" description="Disordered" evidence="1">
    <location>
        <begin position="20"/>
        <end position="47"/>
    </location>
</feature>
<feature type="compositionally biased region" description="Basic and acidic residues" evidence="1">
    <location>
        <begin position="590"/>
        <end position="605"/>
    </location>
</feature>
<name>A0A3R7MSC6_9TRYP</name>
<feature type="compositionally biased region" description="Basic and acidic residues" evidence="1">
    <location>
        <begin position="266"/>
        <end position="280"/>
    </location>
</feature>
<proteinExistence type="predicted"/>
<dbReference type="OrthoDB" id="248507at2759"/>
<dbReference type="AlphaFoldDB" id="A0A3R7MSC6"/>
<accession>A0A3R7MSC6</accession>
<evidence type="ECO:0000313" key="2">
    <source>
        <dbReference type="EMBL" id="RNF07338.1"/>
    </source>
</evidence>
<reference evidence="2 3" key="1">
    <citation type="journal article" date="2018" name="BMC Genomics">
        <title>Genomic comparison of Trypanosoma conorhini and Trypanosoma rangeli to Trypanosoma cruzi strains of high and low virulence.</title>
        <authorList>
            <person name="Bradwell K.R."/>
            <person name="Koparde V.N."/>
            <person name="Matveyev A.V."/>
            <person name="Serrano M.G."/>
            <person name="Alves J.M."/>
            <person name="Parikh H."/>
            <person name="Huang B."/>
            <person name="Lee V."/>
            <person name="Espinosa-Alvarez O."/>
            <person name="Ortiz P.A."/>
            <person name="Costa-Martins A.G."/>
            <person name="Teixeira M.M."/>
            <person name="Buck G.A."/>
        </authorList>
    </citation>
    <scope>NUCLEOTIDE SEQUENCE [LARGE SCALE GENOMIC DNA]</scope>
    <source>
        <strain evidence="2 3">025E</strain>
    </source>
</reference>
<dbReference type="Proteomes" id="UP000284403">
    <property type="component" value="Unassembled WGS sequence"/>
</dbReference>
<feature type="region of interest" description="Disordered" evidence="1">
    <location>
        <begin position="207"/>
        <end position="230"/>
    </location>
</feature>
<gene>
    <name evidence="2" type="ORF">Tco025E_07389</name>
</gene>
<feature type="compositionally biased region" description="Low complexity" evidence="1">
    <location>
        <begin position="626"/>
        <end position="636"/>
    </location>
</feature>
<feature type="region of interest" description="Disordered" evidence="1">
    <location>
        <begin position="245"/>
        <end position="301"/>
    </location>
</feature>
<evidence type="ECO:0000313" key="3">
    <source>
        <dbReference type="Proteomes" id="UP000284403"/>
    </source>
</evidence>
<dbReference type="GeneID" id="40321000"/>
<dbReference type="RefSeq" id="XP_029225636.1">
    <property type="nucleotide sequence ID" value="XM_029374255.1"/>
</dbReference>
<dbReference type="EMBL" id="MKKU01000569">
    <property type="protein sequence ID" value="RNF07338.1"/>
    <property type="molecule type" value="Genomic_DNA"/>
</dbReference>
<sequence>MDASRGDNFSEVSFAVLVPPQVPKTRGPSLAAGRRTPGGPPRTTPTRAVRRCYLRSGRSLAGAPPCPEQARARRLIPQAADGESIAWSRESVAAESAPSLRLDVVSESPAALDAQSGIVSETEPGKSPGGRHRRASPSTGPEADLQRMLEATAETPLPGLYVPRVSPRPAAPLATAKTTTPTPSSRYHTPTSMRFEVLDNANLHGEDDEAESLPTALPPPKPHPVGRSTPALQPAVKATKLRLGGDAAKDAPVSPRGGNTASGAGKTDDDGAVRGGEKRPAAPRRNVATSAPPGRTALAPAPVPLQSAATSLLTEVGAWMEVLNSVEDANCYRLYLGSSERALQGTQREMAALQRMQLAVDAELQAAKARQLESRDGSHARQSPAAQVGDVSTKGSDAAGGRHTEEAWLADAEEDAEIAGEEEAWRIEKGELLAEKALLLQKRKELCYHLRRGTNIKNVAALSLSEGNARSKADGWAADASHAEAASHANGLEIIQLRLELKEAQVQFLKLVDSHRIMQDSQRTRAKEFADEFVRLRLAAAAARQEAEGHRGALEATLRRSEELRGRCRQKDEASLLLLLEQRVEEARAALRSREDKLARSDSLRSRRSSVGRAPSAGLTARRLSGPAGALTAAALPERRTSAGPTPPQRGRAMN</sequence>
<organism evidence="2 3">
    <name type="scientific">Trypanosoma conorhini</name>
    <dbReference type="NCBI Taxonomy" id="83891"/>
    <lineage>
        <taxon>Eukaryota</taxon>
        <taxon>Discoba</taxon>
        <taxon>Euglenozoa</taxon>
        <taxon>Kinetoplastea</taxon>
        <taxon>Metakinetoplastina</taxon>
        <taxon>Trypanosomatida</taxon>
        <taxon>Trypanosomatidae</taxon>
        <taxon>Trypanosoma</taxon>
    </lineage>
</organism>
<feature type="region of interest" description="Disordered" evidence="1">
    <location>
        <begin position="590"/>
        <end position="655"/>
    </location>
</feature>
<evidence type="ECO:0000256" key="1">
    <source>
        <dbReference type="SAM" id="MobiDB-lite"/>
    </source>
</evidence>
<feature type="compositionally biased region" description="Low complexity" evidence="1">
    <location>
        <begin position="167"/>
        <end position="183"/>
    </location>
</feature>
<keyword evidence="3" id="KW-1185">Reference proteome</keyword>
<protein>
    <submittedName>
        <fullName evidence="2">Uncharacterized protein</fullName>
    </submittedName>
</protein>
<comment type="caution">
    <text evidence="2">The sequence shown here is derived from an EMBL/GenBank/DDBJ whole genome shotgun (WGS) entry which is preliminary data.</text>
</comment>
<feature type="region of interest" description="Disordered" evidence="1">
    <location>
        <begin position="369"/>
        <end position="402"/>
    </location>
</feature>